<dbReference type="EMBL" id="KQ249661">
    <property type="protein sequence ID" value="KNC71036.1"/>
    <property type="molecule type" value="Genomic_DNA"/>
</dbReference>
<dbReference type="GeneID" id="25916934"/>
<proteinExistence type="predicted"/>
<evidence type="ECO:0000313" key="3">
    <source>
        <dbReference type="Proteomes" id="UP000054560"/>
    </source>
</evidence>
<organism evidence="2 3">
    <name type="scientific">Sphaeroforma arctica JP610</name>
    <dbReference type="NCBI Taxonomy" id="667725"/>
    <lineage>
        <taxon>Eukaryota</taxon>
        <taxon>Ichthyosporea</taxon>
        <taxon>Ichthyophonida</taxon>
        <taxon>Sphaeroforma</taxon>
    </lineage>
</organism>
<sequence>MQAYNARRGLQPATADEWDGYQIPEYKTRRQKKPLSAELGIDMTYLVYLLAAVILCGLFLWTFSGDSQRG</sequence>
<accession>A0A0L0F335</accession>
<gene>
    <name evidence="2" type="ORF">SARC_16430</name>
</gene>
<feature type="non-terminal residue" evidence="2">
    <location>
        <position position="70"/>
    </location>
</feature>
<dbReference type="Proteomes" id="UP000054560">
    <property type="component" value="Unassembled WGS sequence"/>
</dbReference>
<protein>
    <submittedName>
        <fullName evidence="2">Uncharacterized protein</fullName>
    </submittedName>
</protein>
<name>A0A0L0F335_9EUKA</name>
<evidence type="ECO:0000256" key="1">
    <source>
        <dbReference type="SAM" id="Phobius"/>
    </source>
</evidence>
<reference evidence="2 3" key="1">
    <citation type="submission" date="2011-02" db="EMBL/GenBank/DDBJ databases">
        <title>The Genome Sequence of Sphaeroforma arctica JP610.</title>
        <authorList>
            <consortium name="The Broad Institute Genome Sequencing Platform"/>
            <person name="Russ C."/>
            <person name="Cuomo C."/>
            <person name="Young S.K."/>
            <person name="Zeng Q."/>
            <person name="Gargeya S."/>
            <person name="Alvarado L."/>
            <person name="Berlin A."/>
            <person name="Chapman S.B."/>
            <person name="Chen Z."/>
            <person name="Freedman E."/>
            <person name="Gellesch M."/>
            <person name="Goldberg J."/>
            <person name="Griggs A."/>
            <person name="Gujja S."/>
            <person name="Heilman E."/>
            <person name="Heiman D."/>
            <person name="Howarth C."/>
            <person name="Mehta T."/>
            <person name="Neiman D."/>
            <person name="Pearson M."/>
            <person name="Roberts A."/>
            <person name="Saif S."/>
            <person name="Shea T."/>
            <person name="Shenoy N."/>
            <person name="Sisk P."/>
            <person name="Stolte C."/>
            <person name="Sykes S."/>
            <person name="White J."/>
            <person name="Yandava C."/>
            <person name="Burger G."/>
            <person name="Gray M.W."/>
            <person name="Holland P.W.H."/>
            <person name="King N."/>
            <person name="Lang F.B.F."/>
            <person name="Roger A.J."/>
            <person name="Ruiz-Trillo I."/>
            <person name="Haas B."/>
            <person name="Nusbaum C."/>
            <person name="Birren B."/>
        </authorList>
    </citation>
    <scope>NUCLEOTIDE SEQUENCE [LARGE SCALE GENOMIC DNA]</scope>
    <source>
        <strain evidence="2 3">JP610</strain>
    </source>
</reference>
<keyword evidence="1" id="KW-1133">Transmembrane helix</keyword>
<keyword evidence="3" id="KW-1185">Reference proteome</keyword>
<feature type="transmembrane region" description="Helical" evidence="1">
    <location>
        <begin position="45"/>
        <end position="63"/>
    </location>
</feature>
<dbReference type="AlphaFoldDB" id="A0A0L0F335"/>
<evidence type="ECO:0000313" key="2">
    <source>
        <dbReference type="EMBL" id="KNC71036.1"/>
    </source>
</evidence>
<keyword evidence="1" id="KW-0812">Transmembrane</keyword>
<dbReference type="RefSeq" id="XP_014144938.1">
    <property type="nucleotide sequence ID" value="XM_014289463.1"/>
</dbReference>
<keyword evidence="1" id="KW-0472">Membrane</keyword>